<name>A0AB39XPR8_9BRAD</name>
<dbReference type="RefSeq" id="WP_369723810.1">
    <property type="nucleotide sequence ID" value="NZ_CP165734.1"/>
</dbReference>
<organism evidence="1">
    <name type="scientific">Bradyrhizobium sp. LLZ17</name>
    <dbReference type="NCBI Taxonomy" id="3239388"/>
    <lineage>
        <taxon>Bacteria</taxon>
        <taxon>Pseudomonadati</taxon>
        <taxon>Pseudomonadota</taxon>
        <taxon>Alphaproteobacteria</taxon>
        <taxon>Hyphomicrobiales</taxon>
        <taxon>Nitrobacteraceae</taxon>
        <taxon>Bradyrhizobium</taxon>
    </lineage>
</organism>
<gene>
    <name evidence="1" type="ORF">AB8Z38_07185</name>
</gene>
<dbReference type="AlphaFoldDB" id="A0AB39XPR8"/>
<sequence>MLELKQVIRRGMTKVHRTFGRRQRHMDVGDFSAQYLNGRRQAMIFRLCGVALFPAQFKAYQPAGNGISGQTRQSSLAAFGNLSVAGLVTGHGGGETSARRRYAHCKFMIIQPVQ</sequence>
<proteinExistence type="predicted"/>
<protein>
    <submittedName>
        <fullName evidence="1">Uncharacterized protein</fullName>
    </submittedName>
</protein>
<reference evidence="1" key="1">
    <citation type="submission" date="2024-08" db="EMBL/GenBank/DDBJ databases">
        <authorList>
            <person name="Chaddad Z."/>
            <person name="Lamrabet M."/>
            <person name="Bouhnik O."/>
            <person name="Alami S."/>
            <person name="Wipf D."/>
            <person name="Courty P.E."/>
            <person name="Missbah El Idrissi M."/>
        </authorList>
    </citation>
    <scope>NUCLEOTIDE SEQUENCE</scope>
    <source>
        <strain evidence="1">LLZ17</strain>
    </source>
</reference>
<dbReference type="EMBL" id="CP165734">
    <property type="protein sequence ID" value="XDV59200.1"/>
    <property type="molecule type" value="Genomic_DNA"/>
</dbReference>
<accession>A0AB39XPR8</accession>
<evidence type="ECO:0000313" key="1">
    <source>
        <dbReference type="EMBL" id="XDV59200.1"/>
    </source>
</evidence>